<accession>A0A1G9L876</accession>
<dbReference type="EMBL" id="FNGF01000007">
    <property type="protein sequence ID" value="SDL58016.1"/>
    <property type="molecule type" value="Genomic_DNA"/>
</dbReference>
<dbReference type="AlphaFoldDB" id="A0A1G9L876"/>
<dbReference type="InterPro" id="IPR053145">
    <property type="entry name" value="AB_hydrolase_Est10"/>
</dbReference>
<dbReference type="PANTHER" id="PTHR43265:SF1">
    <property type="entry name" value="ESTERASE ESTD"/>
    <property type="match status" value="1"/>
</dbReference>
<protein>
    <recommendedName>
        <fullName evidence="1">AB hydrolase-1 domain-containing protein</fullName>
    </recommendedName>
</protein>
<dbReference type="InterPro" id="IPR029058">
    <property type="entry name" value="AB_hydrolase_fold"/>
</dbReference>
<dbReference type="Proteomes" id="UP000198662">
    <property type="component" value="Unassembled WGS sequence"/>
</dbReference>
<dbReference type="PANTHER" id="PTHR43265">
    <property type="entry name" value="ESTERASE ESTD"/>
    <property type="match status" value="1"/>
</dbReference>
<dbReference type="InterPro" id="IPR000073">
    <property type="entry name" value="AB_hydrolase_1"/>
</dbReference>
<dbReference type="Pfam" id="PF12697">
    <property type="entry name" value="Abhydrolase_6"/>
    <property type="match status" value="1"/>
</dbReference>
<keyword evidence="3" id="KW-1185">Reference proteome</keyword>
<dbReference type="SUPFAM" id="SSF53474">
    <property type="entry name" value="alpha/beta-Hydrolases"/>
    <property type="match status" value="1"/>
</dbReference>
<evidence type="ECO:0000313" key="2">
    <source>
        <dbReference type="EMBL" id="SDL58016.1"/>
    </source>
</evidence>
<evidence type="ECO:0000259" key="1">
    <source>
        <dbReference type="Pfam" id="PF12697"/>
    </source>
</evidence>
<organism evidence="2 3">
    <name type="scientific">Glycomyces sambucus</name>
    <dbReference type="NCBI Taxonomy" id="380244"/>
    <lineage>
        <taxon>Bacteria</taxon>
        <taxon>Bacillati</taxon>
        <taxon>Actinomycetota</taxon>
        <taxon>Actinomycetes</taxon>
        <taxon>Glycomycetales</taxon>
        <taxon>Glycomycetaceae</taxon>
        <taxon>Glycomyces</taxon>
    </lineage>
</organism>
<dbReference type="GO" id="GO:0052689">
    <property type="term" value="F:carboxylic ester hydrolase activity"/>
    <property type="evidence" value="ECO:0007669"/>
    <property type="project" value="TreeGrafter"/>
</dbReference>
<dbReference type="Gene3D" id="3.40.50.1820">
    <property type="entry name" value="alpha/beta hydrolase"/>
    <property type="match status" value="1"/>
</dbReference>
<dbReference type="STRING" id="380244.SAMN05216298_4347"/>
<dbReference type="RefSeq" id="WP_176953457.1">
    <property type="nucleotide sequence ID" value="NZ_FNGF01000007.1"/>
</dbReference>
<name>A0A1G9L876_9ACTN</name>
<sequence length="251" mass="27514">MEPLNVEHRGRTLRGVLHLPHPHREPVPAVVLCHGFGENRMGSRDEFVRLARILSGEGVAAYRFDFAGFGESDGDPVEFAISDQASQLDAVLDQLARNRALLPERISVLGFSMGALTAVLVAGRRPVPSLALWAPSGGPLNLPYWNRGPYRDQIRDWGYADYRGVRFGSAFLDDLPGLDQFAAAGRHAGPALIAGGTEDGLMRAEFLEPYREVWGDRLEMRTVAGMGHSPGTLAQRQELLDLTSAFLLRTV</sequence>
<evidence type="ECO:0000313" key="3">
    <source>
        <dbReference type="Proteomes" id="UP000198662"/>
    </source>
</evidence>
<feature type="domain" description="AB hydrolase-1" evidence="1">
    <location>
        <begin position="30"/>
        <end position="230"/>
    </location>
</feature>
<gene>
    <name evidence="2" type="ORF">SAMN05216298_4347</name>
</gene>
<reference evidence="3" key="1">
    <citation type="submission" date="2016-10" db="EMBL/GenBank/DDBJ databases">
        <authorList>
            <person name="Varghese N."/>
            <person name="Submissions S."/>
        </authorList>
    </citation>
    <scope>NUCLEOTIDE SEQUENCE [LARGE SCALE GENOMIC DNA]</scope>
    <source>
        <strain evidence="3">CGMCC 4.3147</strain>
    </source>
</reference>
<proteinExistence type="predicted"/>